<evidence type="ECO:0000256" key="1">
    <source>
        <dbReference type="SAM" id="MobiDB-lite"/>
    </source>
</evidence>
<dbReference type="EMBL" id="JBHSZQ010000004">
    <property type="protein sequence ID" value="MFC7125474.1"/>
    <property type="molecule type" value="Genomic_DNA"/>
</dbReference>
<name>A0ABD5X6A0_9EURY</name>
<evidence type="ECO:0000313" key="4">
    <source>
        <dbReference type="EMBL" id="MFC7125474.1"/>
    </source>
</evidence>
<dbReference type="Pfam" id="PF24035">
    <property type="entry name" value="DUF7344"/>
    <property type="match status" value="1"/>
</dbReference>
<dbReference type="AlphaFoldDB" id="A0ABD5X6A0"/>
<keyword evidence="2" id="KW-0812">Transmembrane</keyword>
<gene>
    <name evidence="4" type="ORF">ACFQJ7_05390</name>
</gene>
<evidence type="ECO:0000259" key="3">
    <source>
        <dbReference type="Pfam" id="PF24035"/>
    </source>
</evidence>
<dbReference type="Proteomes" id="UP001596414">
    <property type="component" value="Unassembled WGS sequence"/>
</dbReference>
<feature type="region of interest" description="Disordered" evidence="1">
    <location>
        <begin position="1"/>
        <end position="25"/>
    </location>
</feature>
<dbReference type="RefSeq" id="WP_267636470.1">
    <property type="nucleotide sequence ID" value="NZ_JAODIY010000004.1"/>
</dbReference>
<evidence type="ECO:0000313" key="5">
    <source>
        <dbReference type="Proteomes" id="UP001596414"/>
    </source>
</evidence>
<keyword evidence="2" id="KW-1133">Transmembrane helix</keyword>
<feature type="domain" description="DUF7344" evidence="3">
    <location>
        <begin position="44"/>
        <end position="124"/>
    </location>
</feature>
<accession>A0ABD5X6A0</accession>
<feature type="transmembrane region" description="Helical" evidence="2">
    <location>
        <begin position="152"/>
        <end position="174"/>
    </location>
</feature>
<protein>
    <recommendedName>
        <fullName evidence="3">DUF7344 domain-containing protein</fullName>
    </recommendedName>
</protein>
<evidence type="ECO:0000256" key="2">
    <source>
        <dbReference type="SAM" id="Phobius"/>
    </source>
</evidence>
<feature type="compositionally biased region" description="Polar residues" evidence="1">
    <location>
        <begin position="1"/>
        <end position="13"/>
    </location>
</feature>
<organism evidence="4 5">
    <name type="scientific">Halovenus rubra</name>
    <dbReference type="NCBI Taxonomy" id="869890"/>
    <lineage>
        <taxon>Archaea</taxon>
        <taxon>Methanobacteriati</taxon>
        <taxon>Methanobacteriota</taxon>
        <taxon>Stenosarchaea group</taxon>
        <taxon>Halobacteria</taxon>
        <taxon>Halobacteriales</taxon>
        <taxon>Haloarculaceae</taxon>
        <taxon>Halovenus</taxon>
    </lineage>
</organism>
<comment type="caution">
    <text evidence="4">The sequence shown here is derived from an EMBL/GenBank/DDBJ whole genome shotgun (WGS) entry which is preliminary data.</text>
</comment>
<feature type="transmembrane region" description="Helical" evidence="2">
    <location>
        <begin position="180"/>
        <end position="201"/>
    </location>
</feature>
<dbReference type="InterPro" id="IPR055768">
    <property type="entry name" value="DUF7344"/>
</dbReference>
<sequence length="206" mass="22863">MSDVTSQIQSSEDTGGEKQSRGIGIETTNIAEEKVESISRNEIFYLLSNERRVAVLRYLAEQDSSEQQLGGVVEKIASWENDKPVVQLGNDERHRVYTSLRQAHLPALDEADVINFNKNRGIVSRGNSFDRVHEYLEYDPSTELNDEQTTSLFIISLLGLTGLLFSGLSATPVFPSFGLGYSAVIFITLVLTIIVSIGCFLNSRLN</sequence>
<proteinExistence type="predicted"/>
<reference evidence="4 5" key="1">
    <citation type="journal article" date="2014" name="Int. J. Syst. Evol. Microbiol.">
        <title>Complete genome sequence of Corynebacterium casei LMG S-19264T (=DSM 44701T), isolated from a smear-ripened cheese.</title>
        <authorList>
            <consortium name="US DOE Joint Genome Institute (JGI-PGF)"/>
            <person name="Walter F."/>
            <person name="Albersmeier A."/>
            <person name="Kalinowski J."/>
            <person name="Ruckert C."/>
        </authorList>
    </citation>
    <scope>NUCLEOTIDE SEQUENCE [LARGE SCALE GENOMIC DNA]</scope>
    <source>
        <strain evidence="4 5">CGMCC 4.7215</strain>
    </source>
</reference>
<keyword evidence="2" id="KW-0472">Membrane</keyword>